<dbReference type="AlphaFoldDB" id="A0A9D2RUY4"/>
<evidence type="ECO:0000256" key="2">
    <source>
        <dbReference type="SAM" id="SignalP"/>
    </source>
</evidence>
<comment type="caution">
    <text evidence="3">The sequence shown here is derived from an EMBL/GenBank/DDBJ whole genome shotgun (WGS) entry which is preliminary data.</text>
</comment>
<dbReference type="EMBL" id="DWYZ01000060">
    <property type="protein sequence ID" value="HJB27673.1"/>
    <property type="molecule type" value="Genomic_DNA"/>
</dbReference>
<keyword evidence="2" id="KW-0732">Signal</keyword>
<sequence length="559" mass="62320">MKKKKFIAWLLAAAMTMGSVTPVAAADLEMFGDGGTGTPQVTQQPVPAEQQETEEQLEMEPVQQEALPTSALEQEAEEIEEFSSPENVIAQPEEVEESTLFSDGSEENGSVQMFSDGIDDGNSLADAVEIQLGQDVILTKNSDDGVARWYINVAEAGTYQITETLEEPYVHAVKLSEGIHSFAIDLPESYDTITVSVKKVKSITGIQVDLSEDVPVVGYMELGGQDIHHVLSEYYTPRITVFFEDRSSVSCNFGDYLEGYGSFIPVIENLQADSGNLSIGEYQFHIYNTSTFDVSTQSYTYSLKSIEDIDIPVISQSSTESIEKNYDFCYIYKVSASKDRLTNFLITHQEETANIIYNTNGEFQFGLTASTFEVNAQAGESYYVVARSDTDANTLTVGTKVYEDVWNNQTITAPGEYTFILSDGCDVFYDFIPRESGYYYVSIDDEEQQSHNVYTEEESYSGTPMVFWGEAGQTYSMDTFVFLEEEEKLFSVNIKKIEQYSVLGTNTSVTVTPNENGEAIFLFKPTEDGVYSFDLSEESFNYDVEGWNMTELSICHGKG</sequence>
<gene>
    <name evidence="3" type="ORF">IAA06_02635</name>
</gene>
<evidence type="ECO:0000313" key="4">
    <source>
        <dbReference type="Proteomes" id="UP000823842"/>
    </source>
</evidence>
<feature type="chain" id="PRO_5039555121" description="Bacterial repeat domain-containing protein" evidence="2">
    <location>
        <begin position="26"/>
        <end position="559"/>
    </location>
</feature>
<feature type="region of interest" description="Disordered" evidence="1">
    <location>
        <begin position="34"/>
        <end position="66"/>
    </location>
</feature>
<evidence type="ECO:0000256" key="1">
    <source>
        <dbReference type="SAM" id="MobiDB-lite"/>
    </source>
</evidence>
<accession>A0A9D2RUY4</accession>
<dbReference type="Proteomes" id="UP000823842">
    <property type="component" value="Unassembled WGS sequence"/>
</dbReference>
<organism evidence="3 4">
    <name type="scientific">Candidatus Blautia faecavium</name>
    <dbReference type="NCBI Taxonomy" id="2838487"/>
    <lineage>
        <taxon>Bacteria</taxon>
        <taxon>Bacillati</taxon>
        <taxon>Bacillota</taxon>
        <taxon>Clostridia</taxon>
        <taxon>Lachnospirales</taxon>
        <taxon>Lachnospiraceae</taxon>
        <taxon>Blautia</taxon>
    </lineage>
</organism>
<proteinExistence type="predicted"/>
<feature type="signal peptide" evidence="2">
    <location>
        <begin position="1"/>
        <end position="25"/>
    </location>
</feature>
<evidence type="ECO:0000313" key="3">
    <source>
        <dbReference type="EMBL" id="HJB27673.1"/>
    </source>
</evidence>
<reference evidence="3" key="2">
    <citation type="submission" date="2021-04" db="EMBL/GenBank/DDBJ databases">
        <authorList>
            <person name="Gilroy R."/>
        </authorList>
    </citation>
    <scope>NUCLEOTIDE SEQUENCE</scope>
    <source>
        <strain evidence="3">ChiSjej1B19-5720</strain>
    </source>
</reference>
<evidence type="ECO:0008006" key="5">
    <source>
        <dbReference type="Google" id="ProtNLM"/>
    </source>
</evidence>
<name>A0A9D2RUY4_9FIRM</name>
<protein>
    <recommendedName>
        <fullName evidence="5">Bacterial repeat domain-containing protein</fullName>
    </recommendedName>
</protein>
<feature type="non-terminal residue" evidence="3">
    <location>
        <position position="559"/>
    </location>
</feature>
<reference evidence="3" key="1">
    <citation type="journal article" date="2021" name="PeerJ">
        <title>Extensive microbial diversity within the chicken gut microbiome revealed by metagenomics and culture.</title>
        <authorList>
            <person name="Gilroy R."/>
            <person name="Ravi A."/>
            <person name="Getino M."/>
            <person name="Pursley I."/>
            <person name="Horton D.L."/>
            <person name="Alikhan N.F."/>
            <person name="Baker D."/>
            <person name="Gharbi K."/>
            <person name="Hall N."/>
            <person name="Watson M."/>
            <person name="Adriaenssens E.M."/>
            <person name="Foster-Nyarko E."/>
            <person name="Jarju S."/>
            <person name="Secka A."/>
            <person name="Antonio M."/>
            <person name="Oren A."/>
            <person name="Chaudhuri R.R."/>
            <person name="La Ragione R."/>
            <person name="Hildebrand F."/>
            <person name="Pallen M.J."/>
        </authorList>
    </citation>
    <scope>NUCLEOTIDE SEQUENCE</scope>
    <source>
        <strain evidence="3">ChiSjej1B19-5720</strain>
    </source>
</reference>